<accession>A0ABP1FHY6</accession>
<gene>
    <name evidence="2" type="primary">g1417</name>
    <name evidence="2" type="ORF">VP750_LOCUS1219</name>
</gene>
<dbReference type="EMBL" id="CAXHTA020000002">
    <property type="protein sequence ID" value="CAL5219560.1"/>
    <property type="molecule type" value="Genomic_DNA"/>
</dbReference>
<keyword evidence="1" id="KW-0472">Membrane</keyword>
<reference evidence="2 3" key="1">
    <citation type="submission" date="2024-06" db="EMBL/GenBank/DDBJ databases">
        <authorList>
            <person name="Kraege A."/>
            <person name="Thomma B."/>
        </authorList>
    </citation>
    <scope>NUCLEOTIDE SEQUENCE [LARGE SCALE GENOMIC DNA]</scope>
</reference>
<organism evidence="2 3">
    <name type="scientific">Coccomyxa viridis</name>
    <dbReference type="NCBI Taxonomy" id="1274662"/>
    <lineage>
        <taxon>Eukaryota</taxon>
        <taxon>Viridiplantae</taxon>
        <taxon>Chlorophyta</taxon>
        <taxon>core chlorophytes</taxon>
        <taxon>Trebouxiophyceae</taxon>
        <taxon>Trebouxiophyceae incertae sedis</taxon>
        <taxon>Coccomyxaceae</taxon>
        <taxon>Coccomyxa</taxon>
    </lineage>
</organism>
<name>A0ABP1FHY6_9CHLO</name>
<keyword evidence="1" id="KW-0812">Transmembrane</keyword>
<evidence type="ECO:0000313" key="3">
    <source>
        <dbReference type="Proteomes" id="UP001497392"/>
    </source>
</evidence>
<keyword evidence="1" id="KW-1133">Transmembrane helix</keyword>
<proteinExistence type="predicted"/>
<keyword evidence="3" id="KW-1185">Reference proteome</keyword>
<sequence>MTRSAVQHGVMNAPRGNQRIVFIAVAGALAFAALPFISKQVRKREQEVANMRDASYDAKDAARNARLRVKS</sequence>
<protein>
    <submittedName>
        <fullName evidence="2">G1417 protein</fullName>
    </submittedName>
</protein>
<dbReference type="Proteomes" id="UP001497392">
    <property type="component" value="Unassembled WGS sequence"/>
</dbReference>
<evidence type="ECO:0000313" key="2">
    <source>
        <dbReference type="EMBL" id="CAL5219560.1"/>
    </source>
</evidence>
<comment type="caution">
    <text evidence="2">The sequence shown here is derived from an EMBL/GenBank/DDBJ whole genome shotgun (WGS) entry which is preliminary data.</text>
</comment>
<feature type="transmembrane region" description="Helical" evidence="1">
    <location>
        <begin position="20"/>
        <end position="37"/>
    </location>
</feature>
<evidence type="ECO:0000256" key="1">
    <source>
        <dbReference type="SAM" id="Phobius"/>
    </source>
</evidence>